<evidence type="ECO:0000313" key="3">
    <source>
        <dbReference type="Proteomes" id="UP000024635"/>
    </source>
</evidence>
<proteinExistence type="predicted"/>
<feature type="region of interest" description="Disordered" evidence="1">
    <location>
        <begin position="1"/>
        <end position="20"/>
    </location>
</feature>
<name>A0A016UBL4_9BILA</name>
<sequence>MPTVANRLPTSGEPRFHRGQKVQSSGLEENSFQLGERWKHCGACYSHFYVLPNVAVRLLLCIHSICVYHRRFQLSRRPAYELESSRKRRNQWYESTSQYITYGMVHDWNNLLRMLAPASGKSLTKNVTENFETTSSIAKPHTACGEH</sequence>
<accession>A0A016UBL4</accession>
<evidence type="ECO:0000313" key="2">
    <source>
        <dbReference type="EMBL" id="EYC12227.1"/>
    </source>
</evidence>
<dbReference type="AlphaFoldDB" id="A0A016UBL4"/>
<dbReference type="Proteomes" id="UP000024635">
    <property type="component" value="Unassembled WGS sequence"/>
</dbReference>
<dbReference type="EMBL" id="JARK01001384">
    <property type="protein sequence ID" value="EYC12227.1"/>
    <property type="molecule type" value="Genomic_DNA"/>
</dbReference>
<comment type="caution">
    <text evidence="2">The sequence shown here is derived from an EMBL/GenBank/DDBJ whole genome shotgun (WGS) entry which is preliminary data.</text>
</comment>
<keyword evidence="3" id="KW-1185">Reference proteome</keyword>
<evidence type="ECO:0000256" key="1">
    <source>
        <dbReference type="SAM" id="MobiDB-lite"/>
    </source>
</evidence>
<organism evidence="2 3">
    <name type="scientific">Ancylostoma ceylanicum</name>
    <dbReference type="NCBI Taxonomy" id="53326"/>
    <lineage>
        <taxon>Eukaryota</taxon>
        <taxon>Metazoa</taxon>
        <taxon>Ecdysozoa</taxon>
        <taxon>Nematoda</taxon>
        <taxon>Chromadorea</taxon>
        <taxon>Rhabditida</taxon>
        <taxon>Rhabditina</taxon>
        <taxon>Rhabditomorpha</taxon>
        <taxon>Strongyloidea</taxon>
        <taxon>Ancylostomatidae</taxon>
        <taxon>Ancylostomatinae</taxon>
        <taxon>Ancylostoma</taxon>
    </lineage>
</organism>
<gene>
    <name evidence="2" type="primary">Acey_s0048.g1676</name>
    <name evidence="2" type="ORF">Y032_0048g1676</name>
</gene>
<reference evidence="3" key="1">
    <citation type="journal article" date="2015" name="Nat. Genet.">
        <title>The genome and transcriptome of the zoonotic hookworm Ancylostoma ceylanicum identify infection-specific gene families.</title>
        <authorList>
            <person name="Schwarz E.M."/>
            <person name="Hu Y."/>
            <person name="Antoshechkin I."/>
            <person name="Miller M.M."/>
            <person name="Sternberg P.W."/>
            <person name="Aroian R.V."/>
        </authorList>
    </citation>
    <scope>NUCLEOTIDE SEQUENCE</scope>
    <source>
        <strain evidence="3">HY135</strain>
    </source>
</reference>
<protein>
    <submittedName>
        <fullName evidence="2">Uncharacterized protein</fullName>
    </submittedName>
</protein>